<dbReference type="Pfam" id="PF11754">
    <property type="entry name" value="Velvet"/>
    <property type="match status" value="1"/>
</dbReference>
<name>A0A6A7AB19_9PLEO</name>
<dbReference type="PROSITE" id="PS51821">
    <property type="entry name" value="VELVET"/>
    <property type="match status" value="1"/>
</dbReference>
<evidence type="ECO:0000313" key="8">
    <source>
        <dbReference type="EMBL" id="KAF2830510.1"/>
    </source>
</evidence>
<dbReference type="AlphaFoldDB" id="A0A6A7AB19"/>
<gene>
    <name evidence="8" type="ORF">CC86DRAFT_267387</name>
</gene>
<dbReference type="GO" id="GO:0005634">
    <property type="term" value="C:nucleus"/>
    <property type="evidence" value="ECO:0007669"/>
    <property type="project" value="UniProtKB-SubCell"/>
</dbReference>
<dbReference type="InterPro" id="IPR021740">
    <property type="entry name" value="Velvet"/>
</dbReference>
<evidence type="ECO:0000256" key="2">
    <source>
        <dbReference type="ARBA" id="ARBA00022969"/>
    </source>
</evidence>
<feature type="non-terminal residue" evidence="8">
    <location>
        <position position="1"/>
    </location>
</feature>
<evidence type="ECO:0000256" key="6">
    <source>
        <dbReference type="SAM" id="MobiDB-lite"/>
    </source>
</evidence>
<keyword evidence="9" id="KW-1185">Reference proteome</keyword>
<keyword evidence="3" id="KW-0805">Transcription regulation</keyword>
<feature type="region of interest" description="Disordered" evidence="6">
    <location>
        <begin position="171"/>
        <end position="198"/>
    </location>
</feature>
<keyword evidence="4" id="KW-0804">Transcription</keyword>
<evidence type="ECO:0000256" key="5">
    <source>
        <dbReference type="ARBA" id="ARBA00023242"/>
    </source>
</evidence>
<feature type="domain" description="Velvet" evidence="7">
    <location>
        <begin position="1"/>
        <end position="170"/>
    </location>
</feature>
<dbReference type="Proteomes" id="UP000799424">
    <property type="component" value="Unassembled WGS sequence"/>
</dbReference>
<accession>A0A6A7AB19</accession>
<dbReference type="InterPro" id="IPR038491">
    <property type="entry name" value="Velvet_dom_sf"/>
</dbReference>
<evidence type="ECO:0000256" key="3">
    <source>
        <dbReference type="ARBA" id="ARBA00023015"/>
    </source>
</evidence>
<keyword evidence="5" id="KW-0539">Nucleus</keyword>
<comment type="subcellular location">
    <subcellularLocation>
        <location evidence="1">Nucleus</location>
    </subcellularLocation>
</comment>
<feature type="non-terminal residue" evidence="8">
    <location>
        <position position="198"/>
    </location>
</feature>
<dbReference type="PANTHER" id="PTHR33572:SF18">
    <property type="entry name" value="SPORE DEVELOPMENT REGULATOR VOSA"/>
    <property type="match status" value="1"/>
</dbReference>
<dbReference type="GO" id="GO:0030435">
    <property type="term" value="P:sporulation resulting in formation of a cellular spore"/>
    <property type="evidence" value="ECO:0007669"/>
    <property type="project" value="UniProtKB-KW"/>
</dbReference>
<sequence>CVLSIRQQPKEALVTTNGKEKARKTLDPPPIVQLVISPQDDPQKQFLANPYFFVVVSLLKADTNEPYNESGEKTLMGSLVSSLHRLKEVNNDDAGFFIFGDISLRVRGEFRLRFTLFESQYESNPPFISCLGQVDSDIFKVVSPKDFQGLKESTYISKSFADQGVRLRLRKEARASAHGTKRRHEEDEVPEPQPRPHT</sequence>
<organism evidence="8 9">
    <name type="scientific">Ophiobolus disseminans</name>
    <dbReference type="NCBI Taxonomy" id="1469910"/>
    <lineage>
        <taxon>Eukaryota</taxon>
        <taxon>Fungi</taxon>
        <taxon>Dikarya</taxon>
        <taxon>Ascomycota</taxon>
        <taxon>Pezizomycotina</taxon>
        <taxon>Dothideomycetes</taxon>
        <taxon>Pleosporomycetidae</taxon>
        <taxon>Pleosporales</taxon>
        <taxon>Pleosporineae</taxon>
        <taxon>Phaeosphaeriaceae</taxon>
        <taxon>Ophiobolus</taxon>
    </lineage>
</organism>
<dbReference type="Gene3D" id="2.60.40.3960">
    <property type="entry name" value="Velvet domain"/>
    <property type="match status" value="1"/>
</dbReference>
<evidence type="ECO:0000259" key="7">
    <source>
        <dbReference type="PROSITE" id="PS51821"/>
    </source>
</evidence>
<reference evidence="8" key="1">
    <citation type="journal article" date="2020" name="Stud. Mycol.">
        <title>101 Dothideomycetes genomes: a test case for predicting lifestyles and emergence of pathogens.</title>
        <authorList>
            <person name="Haridas S."/>
            <person name="Albert R."/>
            <person name="Binder M."/>
            <person name="Bloem J."/>
            <person name="Labutti K."/>
            <person name="Salamov A."/>
            <person name="Andreopoulos B."/>
            <person name="Baker S."/>
            <person name="Barry K."/>
            <person name="Bills G."/>
            <person name="Bluhm B."/>
            <person name="Cannon C."/>
            <person name="Castanera R."/>
            <person name="Culley D."/>
            <person name="Daum C."/>
            <person name="Ezra D."/>
            <person name="Gonzalez J."/>
            <person name="Henrissat B."/>
            <person name="Kuo A."/>
            <person name="Liang C."/>
            <person name="Lipzen A."/>
            <person name="Lutzoni F."/>
            <person name="Magnuson J."/>
            <person name="Mondo S."/>
            <person name="Nolan M."/>
            <person name="Ohm R."/>
            <person name="Pangilinan J."/>
            <person name="Park H.-J."/>
            <person name="Ramirez L."/>
            <person name="Alfaro M."/>
            <person name="Sun H."/>
            <person name="Tritt A."/>
            <person name="Yoshinaga Y."/>
            <person name="Zwiers L.-H."/>
            <person name="Turgeon B."/>
            <person name="Goodwin S."/>
            <person name="Spatafora J."/>
            <person name="Crous P."/>
            <person name="Grigoriev I."/>
        </authorList>
    </citation>
    <scope>NUCLEOTIDE SEQUENCE</scope>
    <source>
        <strain evidence="8">CBS 113818</strain>
    </source>
</reference>
<protein>
    <recommendedName>
        <fullName evidence="7">Velvet domain-containing protein</fullName>
    </recommendedName>
</protein>
<dbReference type="EMBL" id="MU006219">
    <property type="protein sequence ID" value="KAF2830510.1"/>
    <property type="molecule type" value="Genomic_DNA"/>
</dbReference>
<proteinExistence type="predicted"/>
<evidence type="ECO:0000313" key="9">
    <source>
        <dbReference type="Proteomes" id="UP000799424"/>
    </source>
</evidence>
<keyword evidence="2" id="KW-0749">Sporulation</keyword>
<evidence type="ECO:0000256" key="1">
    <source>
        <dbReference type="ARBA" id="ARBA00004123"/>
    </source>
</evidence>
<dbReference type="PANTHER" id="PTHR33572">
    <property type="entry name" value="SPORE DEVELOPMENT REGULATOR VOSA"/>
    <property type="match status" value="1"/>
</dbReference>
<dbReference type="InterPro" id="IPR037525">
    <property type="entry name" value="Velvet_dom"/>
</dbReference>
<evidence type="ECO:0000256" key="4">
    <source>
        <dbReference type="ARBA" id="ARBA00023163"/>
    </source>
</evidence>
<dbReference type="OrthoDB" id="5599552at2759"/>